<accession>A0ABM7YIC3</accession>
<evidence type="ECO:0000313" key="3">
    <source>
        <dbReference type="Proteomes" id="UP001057498"/>
    </source>
</evidence>
<sequence>MTHTSSNNASDNASDTASDTRSYTLAELPALVGQVLGASPWIQIDQARIDAFAHATGDLQWIHVDPARAAAGPFGTTIAHGFLTLSLLPWMGEAAFAISDQRMGVNYGLNKVRFPAPVPVGSRLQGEFRLTACEPVDHGGLQLTAEVTIRREGSAKPVCVAESVSRRYP</sequence>
<dbReference type="Pfam" id="PF01575">
    <property type="entry name" value="MaoC_dehydratas"/>
    <property type="match status" value="1"/>
</dbReference>
<dbReference type="SUPFAM" id="SSF54637">
    <property type="entry name" value="Thioesterase/thiol ester dehydrase-isomerase"/>
    <property type="match status" value="1"/>
</dbReference>
<keyword evidence="3" id="KW-1185">Reference proteome</keyword>
<feature type="domain" description="MaoC-like" evidence="1">
    <location>
        <begin position="31"/>
        <end position="138"/>
    </location>
</feature>
<dbReference type="CDD" id="cd03450">
    <property type="entry name" value="NodN"/>
    <property type="match status" value="1"/>
</dbReference>
<organism evidence="2 3">
    <name type="scientific">Sphaerotilus microaerophilus</name>
    <dbReference type="NCBI Taxonomy" id="2914710"/>
    <lineage>
        <taxon>Bacteria</taxon>
        <taxon>Pseudomonadati</taxon>
        <taxon>Pseudomonadota</taxon>
        <taxon>Betaproteobacteria</taxon>
        <taxon>Burkholderiales</taxon>
        <taxon>Sphaerotilaceae</taxon>
        <taxon>Sphaerotilus</taxon>
    </lineage>
</organism>
<dbReference type="Gene3D" id="3.10.129.10">
    <property type="entry name" value="Hotdog Thioesterase"/>
    <property type="match status" value="1"/>
</dbReference>
<dbReference type="Proteomes" id="UP001057498">
    <property type="component" value="Chromosome"/>
</dbReference>
<proteinExistence type="predicted"/>
<gene>
    <name evidence="2" type="ORF">CATMQ487_09300</name>
</gene>
<dbReference type="InterPro" id="IPR029069">
    <property type="entry name" value="HotDog_dom_sf"/>
</dbReference>
<name>A0ABM7YIC3_9BURK</name>
<dbReference type="InterPro" id="IPR039375">
    <property type="entry name" value="NodN-like"/>
</dbReference>
<evidence type="ECO:0000313" key="2">
    <source>
        <dbReference type="EMBL" id="BDI03960.1"/>
    </source>
</evidence>
<dbReference type="RefSeq" id="WP_251972199.1">
    <property type="nucleotide sequence ID" value="NZ_AP025730.1"/>
</dbReference>
<dbReference type="InterPro" id="IPR002539">
    <property type="entry name" value="MaoC-like_dom"/>
</dbReference>
<dbReference type="PANTHER" id="PTHR42993">
    <property type="entry name" value="MAOC-LIKE DEHYDRATASE DOMAIN-CONTAINING PROTEIN"/>
    <property type="match status" value="1"/>
</dbReference>
<reference evidence="2" key="1">
    <citation type="submission" date="2022-04" db="EMBL/GenBank/DDBJ databases">
        <title>Whole genome sequence of Sphaerotilus sp. FB-5.</title>
        <authorList>
            <person name="Takeda M."/>
            <person name="Narihara S."/>
            <person name="Akimoto M."/>
            <person name="Akimoto R."/>
            <person name="Nishiyashiki S."/>
            <person name="Murakami T."/>
        </authorList>
    </citation>
    <scope>NUCLEOTIDE SEQUENCE</scope>
    <source>
        <strain evidence="2">FB-5</strain>
    </source>
</reference>
<dbReference type="EMBL" id="AP025730">
    <property type="protein sequence ID" value="BDI03960.1"/>
    <property type="molecule type" value="Genomic_DNA"/>
</dbReference>
<dbReference type="PANTHER" id="PTHR42993:SF1">
    <property type="entry name" value="MAOC-LIKE DEHYDRATASE DOMAIN-CONTAINING PROTEIN"/>
    <property type="match status" value="1"/>
</dbReference>
<evidence type="ECO:0000259" key="1">
    <source>
        <dbReference type="Pfam" id="PF01575"/>
    </source>
</evidence>
<protein>
    <submittedName>
        <fullName evidence="2">MaoC family dehydratase</fullName>
    </submittedName>
</protein>